<dbReference type="InterPro" id="IPR000490">
    <property type="entry name" value="Glyco_hydro_17"/>
</dbReference>
<dbReference type="AlphaFoldDB" id="A0ABC8L3Q0"/>
<name>A0ABC8L3Q0_ERUVS</name>
<dbReference type="InterPro" id="IPR017853">
    <property type="entry name" value="GH"/>
</dbReference>
<dbReference type="EC" id="3.2.1.39" evidence="3"/>
<comment type="similarity">
    <text evidence="2 6">Belongs to the glycosyl hydrolase 17 family.</text>
</comment>
<dbReference type="PANTHER" id="PTHR32227">
    <property type="entry name" value="GLUCAN ENDO-1,3-BETA-GLUCOSIDASE BG1-RELATED-RELATED"/>
    <property type="match status" value="1"/>
</dbReference>
<dbReference type="SUPFAM" id="SSF51445">
    <property type="entry name" value="(Trans)glycosidases"/>
    <property type="match status" value="1"/>
</dbReference>
<evidence type="ECO:0000256" key="3">
    <source>
        <dbReference type="ARBA" id="ARBA00012780"/>
    </source>
</evidence>
<dbReference type="Pfam" id="PF00332">
    <property type="entry name" value="Glyco_hydro_17"/>
    <property type="match status" value="1"/>
</dbReference>
<gene>
    <name evidence="7" type="ORF">ERUC_LOCUS29111</name>
</gene>
<accession>A0ABC8L3Q0</accession>
<dbReference type="Proteomes" id="UP001642260">
    <property type="component" value="Unassembled WGS sequence"/>
</dbReference>
<keyword evidence="4" id="KW-0378">Hydrolase</keyword>
<reference evidence="7 8" key="1">
    <citation type="submission" date="2022-03" db="EMBL/GenBank/DDBJ databases">
        <authorList>
            <person name="Macdonald S."/>
            <person name="Ahmed S."/>
            <person name="Newling K."/>
        </authorList>
    </citation>
    <scope>NUCLEOTIDE SEQUENCE [LARGE SCALE GENOMIC DNA]</scope>
</reference>
<evidence type="ECO:0000256" key="6">
    <source>
        <dbReference type="RuleBase" id="RU004335"/>
    </source>
</evidence>
<sequence length="143" mass="15849">MIRHHGLVASNQSEADTWVRNYANGMKFRYMSVGNEVEPPDTAAIFVLPAMQNIKRAVSDLGIKVSTAIDTRGLSGFPPSTGSFTSDFLRLYCAGDSFLGTQEISSAREQVQIGSWCWRAVGRQGEELLRKSNWVSLDFSLEL</sequence>
<comment type="catalytic activity">
    <reaction evidence="1">
        <text>Hydrolysis of (1-&gt;3)-beta-D-glucosidic linkages in (1-&gt;3)-beta-D-glucans.</text>
        <dbReference type="EC" id="3.2.1.39"/>
    </reaction>
</comment>
<evidence type="ECO:0000256" key="2">
    <source>
        <dbReference type="ARBA" id="ARBA00008773"/>
    </source>
</evidence>
<keyword evidence="5" id="KW-0326">Glycosidase</keyword>
<evidence type="ECO:0000256" key="4">
    <source>
        <dbReference type="ARBA" id="ARBA00022801"/>
    </source>
</evidence>
<dbReference type="GO" id="GO:0042973">
    <property type="term" value="F:glucan endo-1,3-beta-D-glucosidase activity"/>
    <property type="evidence" value="ECO:0007669"/>
    <property type="project" value="UniProtKB-EC"/>
</dbReference>
<dbReference type="EMBL" id="CAKOAT010358487">
    <property type="protein sequence ID" value="CAH8363355.1"/>
    <property type="molecule type" value="Genomic_DNA"/>
</dbReference>
<evidence type="ECO:0000313" key="8">
    <source>
        <dbReference type="Proteomes" id="UP001642260"/>
    </source>
</evidence>
<dbReference type="Gene3D" id="3.20.20.80">
    <property type="entry name" value="Glycosidases"/>
    <property type="match status" value="1"/>
</dbReference>
<evidence type="ECO:0000256" key="5">
    <source>
        <dbReference type="ARBA" id="ARBA00023295"/>
    </source>
</evidence>
<evidence type="ECO:0000256" key="1">
    <source>
        <dbReference type="ARBA" id="ARBA00000382"/>
    </source>
</evidence>
<proteinExistence type="inferred from homology"/>
<keyword evidence="8" id="KW-1185">Reference proteome</keyword>
<organism evidence="7 8">
    <name type="scientific">Eruca vesicaria subsp. sativa</name>
    <name type="common">Garden rocket</name>
    <name type="synonym">Eruca sativa</name>
    <dbReference type="NCBI Taxonomy" id="29727"/>
    <lineage>
        <taxon>Eukaryota</taxon>
        <taxon>Viridiplantae</taxon>
        <taxon>Streptophyta</taxon>
        <taxon>Embryophyta</taxon>
        <taxon>Tracheophyta</taxon>
        <taxon>Spermatophyta</taxon>
        <taxon>Magnoliopsida</taxon>
        <taxon>eudicotyledons</taxon>
        <taxon>Gunneridae</taxon>
        <taxon>Pentapetalae</taxon>
        <taxon>rosids</taxon>
        <taxon>malvids</taxon>
        <taxon>Brassicales</taxon>
        <taxon>Brassicaceae</taxon>
        <taxon>Brassiceae</taxon>
        <taxon>Eruca</taxon>
    </lineage>
</organism>
<comment type="caution">
    <text evidence="7">The sequence shown here is derived from an EMBL/GenBank/DDBJ whole genome shotgun (WGS) entry which is preliminary data.</text>
</comment>
<dbReference type="InterPro" id="IPR044965">
    <property type="entry name" value="Glyco_hydro_17_plant"/>
</dbReference>
<protein>
    <recommendedName>
        <fullName evidence="3">glucan endo-1,3-beta-D-glucosidase</fullName>
        <ecNumber evidence="3">3.2.1.39</ecNumber>
    </recommendedName>
</protein>
<evidence type="ECO:0000313" key="7">
    <source>
        <dbReference type="EMBL" id="CAH8363355.1"/>
    </source>
</evidence>